<dbReference type="PIRSF" id="PIRSF000459">
    <property type="entry name" value="TGM_EBP42"/>
    <property type="match status" value="1"/>
</dbReference>
<accession>A0A6I8N5V6</accession>
<dbReference type="PANTHER" id="PTHR11590:SF41">
    <property type="entry name" value="PROTEIN-GLUTAMINE GAMMA-GLUTAMYLTRANSFERASE Z"/>
    <property type="match status" value="1"/>
</dbReference>
<evidence type="ECO:0000313" key="10">
    <source>
        <dbReference type="Ensembl" id="ENSOANP00000036287.1"/>
    </source>
</evidence>
<dbReference type="InterPro" id="IPR001102">
    <property type="entry name" value="Transglutaminase_N"/>
</dbReference>
<dbReference type="InterPro" id="IPR002931">
    <property type="entry name" value="Transglutaminase-like"/>
</dbReference>
<evidence type="ECO:0000256" key="5">
    <source>
        <dbReference type="ARBA" id="ARBA00022837"/>
    </source>
</evidence>
<evidence type="ECO:0000256" key="8">
    <source>
        <dbReference type="PIRSR" id="PIRSR000459-1"/>
    </source>
</evidence>
<dbReference type="EC" id="2.3.2.13" evidence="7"/>
<dbReference type="InterPro" id="IPR023608">
    <property type="entry name" value="Transglutaminase_animal"/>
</dbReference>
<evidence type="ECO:0000256" key="1">
    <source>
        <dbReference type="ARBA" id="ARBA00001913"/>
    </source>
</evidence>
<dbReference type="SMART" id="SM00460">
    <property type="entry name" value="TGc"/>
    <property type="match status" value="1"/>
</dbReference>
<dbReference type="FunFam" id="3.90.260.10:FF:000001">
    <property type="entry name" value="Protein-glutamine gamma-glutamyltransferase 2"/>
    <property type="match status" value="1"/>
</dbReference>
<reference evidence="10" key="1">
    <citation type="submission" date="2025-08" db="UniProtKB">
        <authorList>
            <consortium name="Ensembl"/>
        </authorList>
    </citation>
    <scope>IDENTIFICATION</scope>
    <source>
        <strain evidence="10">Glennie</strain>
    </source>
</reference>
<name>A0A6I8N5V6_ORNAN</name>
<dbReference type="InterPro" id="IPR036985">
    <property type="entry name" value="Transglutaminase-like_sf"/>
</dbReference>
<dbReference type="InterPro" id="IPR036238">
    <property type="entry name" value="Transglutaminase_C_sf"/>
</dbReference>
<evidence type="ECO:0000256" key="4">
    <source>
        <dbReference type="ARBA" id="ARBA00022723"/>
    </source>
</evidence>
<reference evidence="10" key="2">
    <citation type="submission" date="2025-09" db="UniProtKB">
        <authorList>
            <consortium name="Ensembl"/>
        </authorList>
    </citation>
    <scope>IDENTIFICATION</scope>
    <source>
        <strain evidence="10">Glennie</strain>
    </source>
</reference>
<dbReference type="Pfam" id="PF00927">
    <property type="entry name" value="Transglut_C"/>
    <property type="match status" value="1"/>
</dbReference>
<feature type="active site" evidence="8">
    <location>
        <position position="361"/>
    </location>
</feature>
<dbReference type="AlphaFoldDB" id="A0A6I8N5V6"/>
<comment type="cofactor">
    <cofactor evidence="1">
        <name>Ca(2+)</name>
        <dbReference type="ChEBI" id="CHEBI:29108"/>
    </cofactor>
</comment>
<dbReference type="InterPro" id="IPR008958">
    <property type="entry name" value="Transglutaminase_C"/>
</dbReference>
<proteinExistence type="inferred from homology"/>
<evidence type="ECO:0000259" key="9">
    <source>
        <dbReference type="SMART" id="SM00460"/>
    </source>
</evidence>
<keyword evidence="6" id="KW-0012">Acyltransferase</keyword>
<dbReference type="FunFam" id="2.60.40.10:FF:000090">
    <property type="entry name" value="Protein-glutamine gamma-glutamyltransferase 2"/>
    <property type="match status" value="1"/>
</dbReference>
<dbReference type="GO" id="GO:0003810">
    <property type="term" value="F:protein-glutamine gamma-glutamyltransferase activity"/>
    <property type="evidence" value="ECO:0000318"/>
    <property type="project" value="GO_Central"/>
</dbReference>
<dbReference type="InParanoid" id="A0A6I8N5V6"/>
<dbReference type="SUPFAM" id="SSF54001">
    <property type="entry name" value="Cysteine proteinases"/>
    <property type="match status" value="1"/>
</dbReference>
<comment type="similarity">
    <text evidence="2">Belongs to the transglutaminase superfamily. Transglutaminase family.</text>
</comment>
<dbReference type="InterPro" id="IPR014756">
    <property type="entry name" value="Ig_E-set"/>
</dbReference>
<dbReference type="InterPro" id="IPR050779">
    <property type="entry name" value="Transglutaminase"/>
</dbReference>
<dbReference type="PROSITE" id="PS00547">
    <property type="entry name" value="TRANSGLUTAMINASES"/>
    <property type="match status" value="1"/>
</dbReference>
<dbReference type="InterPro" id="IPR013808">
    <property type="entry name" value="Transglutaminase_AS"/>
</dbReference>
<dbReference type="Bgee" id="ENSOANG00000042978">
    <property type="expression patterns" value="Expressed in adult mammalian kidney and 1 other cell type or tissue"/>
</dbReference>
<dbReference type="Ensembl" id="ENSOANT00000068906.1">
    <property type="protein sequence ID" value="ENSOANP00000036287.1"/>
    <property type="gene ID" value="ENSOANG00000042978.1"/>
</dbReference>
<keyword evidence="11" id="KW-1185">Reference proteome</keyword>
<keyword evidence="5" id="KW-0106">Calcium</keyword>
<dbReference type="Pfam" id="PF00868">
    <property type="entry name" value="Transglut_N"/>
    <property type="match status" value="1"/>
</dbReference>
<feature type="domain" description="Transglutaminase-like" evidence="9">
    <location>
        <begin position="271"/>
        <end position="364"/>
    </location>
</feature>
<dbReference type="InterPro" id="IPR013783">
    <property type="entry name" value="Ig-like_fold"/>
</dbReference>
<dbReference type="Gene3D" id="3.90.260.10">
    <property type="entry name" value="Transglutaminase-like"/>
    <property type="match status" value="1"/>
</dbReference>
<sequence>ADQRGRLEFRFADLRGPENCRRHHTEEMALGRLVVRRGQPFSITLHFGNRGFQPETDRLVFVAETGPRPKRELGTQTRISLSPPDSSGTWGVAWLPETTRSLGVSLAPPADAAIGRYGLKVEISGSRRVRSHWLGEFILLFNPWSPEDEVFLPSEPQLHEFLLRDHGLIYKGHENWITPSPWNFGQFEGDIVDICLEILDRNLSFLLEPELDCSRRGSVVYVCRVVSAMINSNDDSGVLQGNWGEDYRDGVSPSEWNGSVAILRQWHAAKGQPVKYGQCWVFAAVMCTVMRCLGVPTRVVTNFCSAHSGDRNLTIDVFYNDAAEMLPGESRDRIWNFHVWNECWMARRDLPPGYGGWQVLDPTPQETSKGVFCCGPASVKAVKEGDIQLPYDTPFVFCEVSGDEVTWLQEAGEVKEILSHKTHSIGKSISTKMVGAAERQDVTDDYKYPEGSLEERTVYLKATRLLMGGNLPATPMYRLLQTTPGPEPPVRLKLGLAGSPKWGQAVALQLRASRSWAALPEAGLLFLGLRFSAQAVLHVGGVQAPLWKGKAVLRLAPGEEKDLPVILPYDNYKERLLAEKVVRISCIAHVELTGRKLLVVKVISLDIPQLTIKVGGPAVVGQRLDVSIHFTNTQPEALTGCSLALEGSGLVEGLVSAALGTLEPGSSTVVELAIVPLKAGPRQLQALITSNEIKEIKGFEGVSVAPDPTGGDPPSSL</sequence>
<keyword evidence="4" id="KW-0479">Metal-binding</keyword>
<dbReference type="Gene3D" id="2.60.40.10">
    <property type="entry name" value="Immunoglobulins"/>
    <property type="match status" value="3"/>
</dbReference>
<evidence type="ECO:0000256" key="6">
    <source>
        <dbReference type="ARBA" id="ARBA00023315"/>
    </source>
</evidence>
<dbReference type="FunCoup" id="A0A6I8N5V6">
    <property type="interactions" value="8"/>
</dbReference>
<dbReference type="GO" id="GO:0046872">
    <property type="term" value="F:metal ion binding"/>
    <property type="evidence" value="ECO:0007669"/>
    <property type="project" value="UniProtKB-KW"/>
</dbReference>
<dbReference type="GeneTree" id="ENSGT01050000244866"/>
<dbReference type="PANTHER" id="PTHR11590">
    <property type="entry name" value="PROTEIN-GLUTAMINE GAMMA-GLUTAMYLTRANSFERASE"/>
    <property type="match status" value="1"/>
</dbReference>
<keyword evidence="3" id="KW-0808">Transferase</keyword>
<dbReference type="SUPFAM" id="SSF49309">
    <property type="entry name" value="Transglutaminase, two C-terminal domains"/>
    <property type="match status" value="2"/>
</dbReference>
<dbReference type="SUPFAM" id="SSF81296">
    <property type="entry name" value="E set domains"/>
    <property type="match status" value="1"/>
</dbReference>
<evidence type="ECO:0000256" key="7">
    <source>
        <dbReference type="ARBA" id="ARBA00024222"/>
    </source>
</evidence>
<feature type="active site" evidence="8">
    <location>
        <position position="279"/>
    </location>
</feature>
<evidence type="ECO:0000256" key="3">
    <source>
        <dbReference type="ARBA" id="ARBA00022679"/>
    </source>
</evidence>
<dbReference type="OMA" id="TDHITFV"/>
<evidence type="ECO:0000256" key="2">
    <source>
        <dbReference type="ARBA" id="ARBA00005968"/>
    </source>
</evidence>
<dbReference type="FunFam" id="2.60.40.10:FF:000278">
    <property type="entry name" value="Protein-glutamine gamma-glutamyltransferase 2"/>
    <property type="match status" value="1"/>
</dbReference>
<dbReference type="Proteomes" id="UP000002279">
    <property type="component" value="Unplaced"/>
</dbReference>
<organism evidence="10 11">
    <name type="scientific">Ornithorhynchus anatinus</name>
    <name type="common">Duckbill platypus</name>
    <dbReference type="NCBI Taxonomy" id="9258"/>
    <lineage>
        <taxon>Eukaryota</taxon>
        <taxon>Metazoa</taxon>
        <taxon>Chordata</taxon>
        <taxon>Craniata</taxon>
        <taxon>Vertebrata</taxon>
        <taxon>Euteleostomi</taxon>
        <taxon>Mammalia</taxon>
        <taxon>Monotremata</taxon>
        <taxon>Ornithorhynchidae</taxon>
        <taxon>Ornithorhynchus</taxon>
    </lineage>
</organism>
<protein>
    <recommendedName>
        <fullName evidence="7">protein-glutamine gamma-glutamyltransferase</fullName>
        <ecNumber evidence="7">2.3.2.13</ecNumber>
    </recommendedName>
</protein>
<feature type="active site" evidence="8">
    <location>
        <position position="338"/>
    </location>
</feature>
<evidence type="ECO:0000313" key="11">
    <source>
        <dbReference type="Proteomes" id="UP000002279"/>
    </source>
</evidence>
<gene>
    <name evidence="10" type="primary">TGM7</name>
</gene>
<dbReference type="Pfam" id="PF01841">
    <property type="entry name" value="Transglut_core"/>
    <property type="match status" value="1"/>
</dbReference>
<dbReference type="InterPro" id="IPR038765">
    <property type="entry name" value="Papain-like_cys_pep_sf"/>
</dbReference>